<sequence>PLILLLHGFPELGYSWRKVLGPLSEAHRGYHVVAPDLRGYGQTHPKCIDPNDLKQVHYDDPIAPFHALNIVEDICALVKALGHASVAMLVGHDFGSPMAGHCVLAHPSLFRSVVFMSAPFVGVERPQMISHSQPNNVPCADSATRDTSLTMLVHAVATKLAALDPPRKHYTAYFSTRNANRDLLGESQDDLYKFLGGYYHMKSGAWEGNNIYPLPSASNPSPTAEEIANDLATLPEYYIMPLQENMHQVISRHGATQWPQMEEDAGKLYTSEFARTGFQGGLNYYRCALSPPPPERVDDLIALAGRKVTVPAAFISGAQDWGVYQTPGAVDKMKKLCGMQSEEFVLIEGAGHWVQQEAPERVIAELLSFLEKV</sequence>
<name>A0A0C9V958_9AGAM</name>
<dbReference type="OrthoDB" id="6431331at2759"/>
<reference evidence="4 5" key="1">
    <citation type="submission" date="2014-04" db="EMBL/GenBank/DDBJ databases">
        <title>Evolutionary Origins and Diversification of the Mycorrhizal Mutualists.</title>
        <authorList>
            <consortium name="DOE Joint Genome Institute"/>
            <consortium name="Mycorrhizal Genomics Consortium"/>
            <person name="Kohler A."/>
            <person name="Kuo A."/>
            <person name="Nagy L.G."/>
            <person name="Floudas D."/>
            <person name="Copeland A."/>
            <person name="Barry K.W."/>
            <person name="Cichocki N."/>
            <person name="Veneault-Fourrey C."/>
            <person name="LaButti K."/>
            <person name="Lindquist E.A."/>
            <person name="Lipzen A."/>
            <person name="Lundell T."/>
            <person name="Morin E."/>
            <person name="Murat C."/>
            <person name="Riley R."/>
            <person name="Ohm R."/>
            <person name="Sun H."/>
            <person name="Tunlid A."/>
            <person name="Henrissat B."/>
            <person name="Grigoriev I.V."/>
            <person name="Hibbett D.S."/>
            <person name="Martin F."/>
        </authorList>
    </citation>
    <scope>NUCLEOTIDE SEQUENCE [LARGE SCALE GENOMIC DNA]</scope>
    <source>
        <strain evidence="4 5">MD-312</strain>
    </source>
</reference>
<evidence type="ECO:0000256" key="2">
    <source>
        <dbReference type="ARBA" id="ARBA00038334"/>
    </source>
</evidence>
<keyword evidence="1" id="KW-0378">Hydrolase</keyword>
<keyword evidence="5" id="KW-1185">Reference proteome</keyword>
<evidence type="ECO:0000256" key="1">
    <source>
        <dbReference type="ARBA" id="ARBA00022801"/>
    </source>
</evidence>
<feature type="non-terminal residue" evidence="4">
    <location>
        <position position="1"/>
    </location>
</feature>
<feature type="non-terminal residue" evidence="4">
    <location>
        <position position="373"/>
    </location>
</feature>
<dbReference type="Gene3D" id="3.40.50.1820">
    <property type="entry name" value="alpha/beta hydrolase"/>
    <property type="match status" value="1"/>
</dbReference>
<dbReference type="PANTHER" id="PTHR43329">
    <property type="entry name" value="EPOXIDE HYDROLASE"/>
    <property type="match status" value="1"/>
</dbReference>
<dbReference type="GO" id="GO:0016787">
    <property type="term" value="F:hydrolase activity"/>
    <property type="evidence" value="ECO:0007669"/>
    <property type="project" value="UniProtKB-KW"/>
</dbReference>
<dbReference type="InterPro" id="IPR000639">
    <property type="entry name" value="Epox_hydrolase-like"/>
</dbReference>
<protein>
    <recommendedName>
        <fullName evidence="3">AB hydrolase-1 domain-containing protein</fullName>
    </recommendedName>
</protein>
<proteinExistence type="inferred from homology"/>
<evidence type="ECO:0000313" key="5">
    <source>
        <dbReference type="Proteomes" id="UP000053820"/>
    </source>
</evidence>
<dbReference type="Proteomes" id="UP000053820">
    <property type="component" value="Unassembled WGS sequence"/>
</dbReference>
<organism evidence="4 5">
    <name type="scientific">Hydnomerulius pinastri MD-312</name>
    <dbReference type="NCBI Taxonomy" id="994086"/>
    <lineage>
        <taxon>Eukaryota</taxon>
        <taxon>Fungi</taxon>
        <taxon>Dikarya</taxon>
        <taxon>Basidiomycota</taxon>
        <taxon>Agaricomycotina</taxon>
        <taxon>Agaricomycetes</taxon>
        <taxon>Agaricomycetidae</taxon>
        <taxon>Boletales</taxon>
        <taxon>Boletales incertae sedis</taxon>
        <taxon>Leucogyrophana</taxon>
    </lineage>
</organism>
<feature type="domain" description="AB hydrolase-1" evidence="3">
    <location>
        <begin position="1"/>
        <end position="120"/>
    </location>
</feature>
<dbReference type="SUPFAM" id="SSF53474">
    <property type="entry name" value="alpha/beta-Hydrolases"/>
    <property type="match status" value="1"/>
</dbReference>
<dbReference type="PRINTS" id="PR00412">
    <property type="entry name" value="EPOXHYDRLASE"/>
</dbReference>
<evidence type="ECO:0000259" key="3">
    <source>
        <dbReference type="Pfam" id="PF00561"/>
    </source>
</evidence>
<gene>
    <name evidence="4" type="ORF">HYDPIDRAFT_76859</name>
</gene>
<comment type="similarity">
    <text evidence="2">Belongs to the AB hydrolase superfamily. Epoxide hydrolase family.</text>
</comment>
<dbReference type="HOGENOM" id="CLU_020336_7_4_1"/>
<dbReference type="Pfam" id="PF00561">
    <property type="entry name" value="Abhydrolase_1"/>
    <property type="match status" value="1"/>
</dbReference>
<dbReference type="InterPro" id="IPR029058">
    <property type="entry name" value="AB_hydrolase_fold"/>
</dbReference>
<dbReference type="EMBL" id="KN839857">
    <property type="protein sequence ID" value="KIJ62184.1"/>
    <property type="molecule type" value="Genomic_DNA"/>
</dbReference>
<evidence type="ECO:0000313" key="4">
    <source>
        <dbReference type="EMBL" id="KIJ62184.1"/>
    </source>
</evidence>
<dbReference type="AlphaFoldDB" id="A0A0C9V958"/>
<dbReference type="InterPro" id="IPR000073">
    <property type="entry name" value="AB_hydrolase_1"/>
</dbReference>
<accession>A0A0C9V958</accession>